<evidence type="ECO:0000256" key="6">
    <source>
        <dbReference type="ARBA" id="ARBA00023242"/>
    </source>
</evidence>
<dbReference type="Pfam" id="PF00010">
    <property type="entry name" value="HLH"/>
    <property type="match status" value="1"/>
</dbReference>
<keyword evidence="10" id="KW-1185">Reference proteome</keyword>
<proteinExistence type="inferred from homology"/>
<gene>
    <name evidence="9" type="ORF">QJS04_geneDACA023634</name>
</gene>
<dbReference type="AlphaFoldDB" id="A0AAV9ADD2"/>
<dbReference type="GO" id="GO:0003700">
    <property type="term" value="F:DNA-binding transcription factor activity"/>
    <property type="evidence" value="ECO:0007669"/>
    <property type="project" value="InterPro"/>
</dbReference>
<feature type="compositionally biased region" description="Basic and acidic residues" evidence="7">
    <location>
        <begin position="153"/>
        <end position="162"/>
    </location>
</feature>
<dbReference type="InterPro" id="IPR036638">
    <property type="entry name" value="HLH_DNA-bd_sf"/>
</dbReference>
<dbReference type="GO" id="GO:0010052">
    <property type="term" value="P:guard cell differentiation"/>
    <property type="evidence" value="ECO:0007669"/>
    <property type="project" value="InterPro"/>
</dbReference>
<evidence type="ECO:0000256" key="7">
    <source>
        <dbReference type="SAM" id="MobiDB-lite"/>
    </source>
</evidence>
<dbReference type="Pfam" id="PF22754">
    <property type="entry name" value="bHLH-TF_ACT-like_plant"/>
    <property type="match status" value="1"/>
</dbReference>
<evidence type="ECO:0000256" key="4">
    <source>
        <dbReference type="ARBA" id="ARBA00023125"/>
    </source>
</evidence>
<dbReference type="CDD" id="cd11448">
    <property type="entry name" value="bHLH_AtFAMA_like"/>
    <property type="match status" value="1"/>
</dbReference>
<keyword evidence="3" id="KW-0805">Transcription regulation</keyword>
<dbReference type="SUPFAM" id="SSF47459">
    <property type="entry name" value="HLH, helix-loop-helix DNA-binding domain"/>
    <property type="match status" value="1"/>
</dbReference>
<dbReference type="PROSITE" id="PS50888">
    <property type="entry name" value="BHLH"/>
    <property type="match status" value="1"/>
</dbReference>
<dbReference type="GO" id="GO:0045893">
    <property type="term" value="P:positive regulation of DNA-templated transcription"/>
    <property type="evidence" value="ECO:0007669"/>
    <property type="project" value="TreeGrafter"/>
</dbReference>
<dbReference type="SMART" id="SM00353">
    <property type="entry name" value="HLH"/>
    <property type="match status" value="1"/>
</dbReference>
<dbReference type="Proteomes" id="UP001179952">
    <property type="component" value="Unassembled WGS sequence"/>
</dbReference>
<evidence type="ECO:0000259" key="8">
    <source>
        <dbReference type="PROSITE" id="PS50888"/>
    </source>
</evidence>
<dbReference type="GO" id="GO:0005634">
    <property type="term" value="C:nucleus"/>
    <property type="evidence" value="ECO:0007669"/>
    <property type="project" value="UniProtKB-SubCell"/>
</dbReference>
<dbReference type="Gene3D" id="4.10.280.10">
    <property type="entry name" value="Helix-loop-helix DNA-binding domain"/>
    <property type="match status" value="1"/>
</dbReference>
<evidence type="ECO:0000256" key="3">
    <source>
        <dbReference type="ARBA" id="ARBA00023015"/>
    </source>
</evidence>
<reference evidence="9" key="2">
    <citation type="submission" date="2023-06" db="EMBL/GenBank/DDBJ databases">
        <authorList>
            <person name="Ma L."/>
            <person name="Liu K.-W."/>
            <person name="Li Z."/>
            <person name="Hsiao Y.-Y."/>
            <person name="Qi Y."/>
            <person name="Fu T."/>
            <person name="Tang G."/>
            <person name="Zhang D."/>
            <person name="Sun W.-H."/>
            <person name="Liu D.-K."/>
            <person name="Li Y."/>
            <person name="Chen G.-Z."/>
            <person name="Liu X.-D."/>
            <person name="Liao X.-Y."/>
            <person name="Jiang Y.-T."/>
            <person name="Yu X."/>
            <person name="Hao Y."/>
            <person name="Huang J."/>
            <person name="Zhao X.-W."/>
            <person name="Ke S."/>
            <person name="Chen Y.-Y."/>
            <person name="Wu W.-L."/>
            <person name="Hsu J.-L."/>
            <person name="Lin Y.-F."/>
            <person name="Huang M.-D."/>
            <person name="Li C.-Y."/>
            <person name="Huang L."/>
            <person name="Wang Z.-W."/>
            <person name="Zhao X."/>
            <person name="Zhong W.-Y."/>
            <person name="Peng D.-H."/>
            <person name="Ahmad S."/>
            <person name="Lan S."/>
            <person name="Zhang J.-S."/>
            <person name="Tsai W.-C."/>
            <person name="Van De Peer Y."/>
            <person name="Liu Z.-J."/>
        </authorList>
    </citation>
    <scope>NUCLEOTIDE SEQUENCE</scope>
    <source>
        <strain evidence="9">SCP</strain>
        <tissue evidence="9">Leaves</tissue>
    </source>
</reference>
<evidence type="ECO:0000313" key="9">
    <source>
        <dbReference type="EMBL" id="KAK1262348.1"/>
    </source>
</evidence>
<dbReference type="GO" id="GO:0003677">
    <property type="term" value="F:DNA binding"/>
    <property type="evidence" value="ECO:0007669"/>
    <property type="project" value="UniProtKB-KW"/>
</dbReference>
<dbReference type="EMBL" id="JAUJYN010000010">
    <property type="protein sequence ID" value="KAK1262348.1"/>
    <property type="molecule type" value="Genomic_DNA"/>
</dbReference>
<comment type="similarity">
    <text evidence="2">Belongs to the bHLH protein family.</text>
</comment>
<keyword evidence="4" id="KW-0238">DNA-binding</keyword>
<name>A0AAV9ADD2_ACOGR</name>
<protein>
    <submittedName>
        <fullName evidence="9">Transcription factor bHLH94</fullName>
    </submittedName>
</protein>
<sequence>MERLQGPINPCFLESHVNVECLEEQENEYGHCSITDNYYGFEDHHVYNNKNLDSTMPFLQMLQELPPYEEPNLHLLLRLQNHHQKNQYPWIISPDWTVELESCVTEAQSPIKSEKSKDPPPPPSSSAFDRTAVQMTHSATKEKRKRKRMKLSKNREEVESQRMTHIAVERNRRKQMNDHLSSLRSLMPPSFVQRGDQASIIGGAIDFVKELEQLLQSLQAEKRMRSDGQDGLTSSDSAASPFDGFFTSPQYTRYSSSCSTTSSSLVGDEGWTADIEVTMIQSHANVKVLTPRRQGQLVRAIAALEDLHLVVLHLNITSLQSSVLYSINLKIEDDCKLGTADDIATAVHKIFSFINDG</sequence>
<dbReference type="GO" id="GO:0046983">
    <property type="term" value="F:protein dimerization activity"/>
    <property type="evidence" value="ECO:0007669"/>
    <property type="project" value="InterPro"/>
</dbReference>
<dbReference type="InterPro" id="IPR054502">
    <property type="entry name" value="bHLH-TF_ACT-like_plant"/>
</dbReference>
<comment type="subcellular location">
    <subcellularLocation>
        <location evidence="1">Nucleus</location>
    </subcellularLocation>
</comment>
<feature type="compositionally biased region" description="Basic residues" evidence="7">
    <location>
        <begin position="142"/>
        <end position="152"/>
    </location>
</feature>
<organism evidence="9 10">
    <name type="scientific">Acorus gramineus</name>
    <name type="common">Dwarf sweet flag</name>
    <dbReference type="NCBI Taxonomy" id="55184"/>
    <lineage>
        <taxon>Eukaryota</taxon>
        <taxon>Viridiplantae</taxon>
        <taxon>Streptophyta</taxon>
        <taxon>Embryophyta</taxon>
        <taxon>Tracheophyta</taxon>
        <taxon>Spermatophyta</taxon>
        <taxon>Magnoliopsida</taxon>
        <taxon>Liliopsida</taxon>
        <taxon>Acoraceae</taxon>
        <taxon>Acorus</taxon>
    </lineage>
</organism>
<feature type="domain" description="BHLH" evidence="8">
    <location>
        <begin position="160"/>
        <end position="211"/>
    </location>
</feature>
<evidence type="ECO:0000256" key="1">
    <source>
        <dbReference type="ARBA" id="ARBA00004123"/>
    </source>
</evidence>
<evidence type="ECO:0000313" key="10">
    <source>
        <dbReference type="Proteomes" id="UP001179952"/>
    </source>
</evidence>
<dbReference type="InterPro" id="IPR011598">
    <property type="entry name" value="bHLH_dom"/>
</dbReference>
<dbReference type="InterPro" id="IPR044283">
    <property type="entry name" value="FAMA/SPEECHLESS/MUTE-like"/>
</dbReference>
<reference evidence="9" key="1">
    <citation type="journal article" date="2023" name="Nat. Commun.">
        <title>Diploid and tetraploid genomes of Acorus and the evolution of monocots.</title>
        <authorList>
            <person name="Ma L."/>
            <person name="Liu K.W."/>
            <person name="Li Z."/>
            <person name="Hsiao Y.Y."/>
            <person name="Qi Y."/>
            <person name="Fu T."/>
            <person name="Tang G.D."/>
            <person name="Zhang D."/>
            <person name="Sun W.H."/>
            <person name="Liu D.K."/>
            <person name="Li Y."/>
            <person name="Chen G.Z."/>
            <person name="Liu X.D."/>
            <person name="Liao X.Y."/>
            <person name="Jiang Y.T."/>
            <person name="Yu X."/>
            <person name="Hao Y."/>
            <person name="Huang J."/>
            <person name="Zhao X.W."/>
            <person name="Ke S."/>
            <person name="Chen Y.Y."/>
            <person name="Wu W.L."/>
            <person name="Hsu J.L."/>
            <person name="Lin Y.F."/>
            <person name="Huang M.D."/>
            <person name="Li C.Y."/>
            <person name="Huang L."/>
            <person name="Wang Z.W."/>
            <person name="Zhao X."/>
            <person name="Zhong W.Y."/>
            <person name="Peng D.H."/>
            <person name="Ahmad S."/>
            <person name="Lan S."/>
            <person name="Zhang J.S."/>
            <person name="Tsai W.C."/>
            <person name="Van de Peer Y."/>
            <person name="Liu Z.J."/>
        </authorList>
    </citation>
    <scope>NUCLEOTIDE SEQUENCE</scope>
    <source>
        <strain evidence="9">SCP</strain>
    </source>
</reference>
<comment type="caution">
    <text evidence="9">The sequence shown here is derived from an EMBL/GenBank/DDBJ whole genome shotgun (WGS) entry which is preliminary data.</text>
</comment>
<accession>A0AAV9ADD2</accession>
<keyword evidence="6" id="KW-0539">Nucleus</keyword>
<dbReference type="PANTHER" id="PTHR46684:SF16">
    <property type="entry name" value="TRANSCRIPTION FACTOR BHLH67-LIKE ISOFORM X2"/>
    <property type="match status" value="1"/>
</dbReference>
<dbReference type="PANTHER" id="PTHR46684">
    <property type="entry name" value="TRANSCRIPTION FACTOR FAMA"/>
    <property type="match status" value="1"/>
</dbReference>
<evidence type="ECO:0000256" key="5">
    <source>
        <dbReference type="ARBA" id="ARBA00023163"/>
    </source>
</evidence>
<feature type="region of interest" description="Disordered" evidence="7">
    <location>
        <begin position="109"/>
        <end position="162"/>
    </location>
</feature>
<evidence type="ECO:0000256" key="2">
    <source>
        <dbReference type="ARBA" id="ARBA00005510"/>
    </source>
</evidence>
<keyword evidence="5" id="KW-0804">Transcription</keyword>